<accession>A0ABT2ZHY7</accession>
<proteinExistence type="predicted"/>
<sequence>MSRSSKGVQSSEPRASRLAAGDAHRRARQLAQGAISIDRVDAGAFRDWFRVAFARYLQSNFRNAEAVATSYGVRFQTALNWWNGENTASGETVARTLLDPAARAWFDQEWTGQA</sequence>
<feature type="region of interest" description="Disordered" evidence="1">
    <location>
        <begin position="1"/>
        <end position="23"/>
    </location>
</feature>
<comment type="caution">
    <text evidence="2">The sequence shown here is derived from an EMBL/GenBank/DDBJ whole genome shotgun (WGS) entry which is preliminary data.</text>
</comment>
<dbReference type="Proteomes" id="UP001652542">
    <property type="component" value="Unassembled WGS sequence"/>
</dbReference>
<keyword evidence="3" id="KW-1185">Reference proteome</keyword>
<protein>
    <submittedName>
        <fullName evidence="2">Uncharacterized protein</fullName>
    </submittedName>
</protein>
<feature type="compositionally biased region" description="Polar residues" evidence="1">
    <location>
        <begin position="1"/>
        <end position="13"/>
    </location>
</feature>
<evidence type="ECO:0000313" key="3">
    <source>
        <dbReference type="Proteomes" id="UP001652542"/>
    </source>
</evidence>
<dbReference type="EMBL" id="JAOWKY010000008">
    <property type="protein sequence ID" value="MCV2870655.1"/>
    <property type="molecule type" value="Genomic_DNA"/>
</dbReference>
<name>A0ABT2ZHY7_9RHOB</name>
<evidence type="ECO:0000256" key="1">
    <source>
        <dbReference type="SAM" id="MobiDB-lite"/>
    </source>
</evidence>
<dbReference type="RefSeq" id="WP_263736333.1">
    <property type="nucleotide sequence ID" value="NZ_JAOWKY010000008.1"/>
</dbReference>
<organism evidence="2 3">
    <name type="scientific">Albidovulum marisflavi</name>
    <dbReference type="NCBI Taxonomy" id="2984159"/>
    <lineage>
        <taxon>Bacteria</taxon>
        <taxon>Pseudomonadati</taxon>
        <taxon>Pseudomonadota</taxon>
        <taxon>Alphaproteobacteria</taxon>
        <taxon>Rhodobacterales</taxon>
        <taxon>Paracoccaceae</taxon>
        <taxon>Albidovulum</taxon>
    </lineage>
</organism>
<gene>
    <name evidence="2" type="ORF">OEW28_18740</name>
</gene>
<reference evidence="2 3" key="1">
    <citation type="submission" date="2022-10" db="EMBL/GenBank/DDBJ databases">
        <title>Defluviimonas sp. nov., isolated from ocean surface water.</title>
        <authorList>
            <person name="He W."/>
            <person name="Wang L."/>
            <person name="Zhang D.-F."/>
        </authorList>
    </citation>
    <scope>NUCLEOTIDE SEQUENCE [LARGE SCALE GENOMIC DNA]</scope>
    <source>
        <strain evidence="2 3">WL0002</strain>
    </source>
</reference>
<evidence type="ECO:0000313" key="2">
    <source>
        <dbReference type="EMBL" id="MCV2870655.1"/>
    </source>
</evidence>